<keyword evidence="1" id="KW-0732">Signal</keyword>
<reference evidence="3" key="1">
    <citation type="journal article" date="2014" name="Int. J. Syst. Evol. Microbiol.">
        <title>Complete genome sequence of Corynebacterium casei LMG S-19264T (=DSM 44701T), isolated from a smear-ripened cheese.</title>
        <authorList>
            <consortium name="US DOE Joint Genome Institute (JGI-PGF)"/>
            <person name="Walter F."/>
            <person name="Albersmeier A."/>
            <person name="Kalinowski J."/>
            <person name="Ruckert C."/>
        </authorList>
    </citation>
    <scope>NUCLEOTIDE SEQUENCE</scope>
    <source>
        <strain evidence="3">JCM 3091</strain>
    </source>
</reference>
<dbReference type="PANTHER" id="PTHR43283:SF7">
    <property type="entry name" value="BETA-LACTAMASE-RELATED DOMAIN-CONTAINING PROTEIN"/>
    <property type="match status" value="1"/>
</dbReference>
<dbReference type="SUPFAM" id="SSF56601">
    <property type="entry name" value="beta-lactamase/transpeptidase-like"/>
    <property type="match status" value="1"/>
</dbReference>
<evidence type="ECO:0000259" key="2">
    <source>
        <dbReference type="Pfam" id="PF00144"/>
    </source>
</evidence>
<feature type="signal peptide" evidence="1">
    <location>
        <begin position="1"/>
        <end position="32"/>
    </location>
</feature>
<evidence type="ECO:0000256" key="1">
    <source>
        <dbReference type="SAM" id="SignalP"/>
    </source>
</evidence>
<keyword evidence="3" id="KW-0378">Hydrolase</keyword>
<gene>
    <name evidence="3" type="ORF">GCM10010124_17650</name>
</gene>
<evidence type="ECO:0000313" key="3">
    <source>
        <dbReference type="EMBL" id="GGK25574.1"/>
    </source>
</evidence>
<dbReference type="AlphaFoldDB" id="A0A8J3FHC9"/>
<dbReference type="Pfam" id="PF00144">
    <property type="entry name" value="Beta-lactamase"/>
    <property type="match status" value="1"/>
</dbReference>
<dbReference type="EMBL" id="BMQC01000005">
    <property type="protein sequence ID" value="GGK25574.1"/>
    <property type="molecule type" value="Genomic_DNA"/>
</dbReference>
<dbReference type="Proteomes" id="UP000662200">
    <property type="component" value="Unassembled WGS sequence"/>
</dbReference>
<feature type="domain" description="Beta-lactamase-related" evidence="2">
    <location>
        <begin position="107"/>
        <end position="378"/>
    </location>
</feature>
<reference evidence="3" key="2">
    <citation type="submission" date="2020-09" db="EMBL/GenBank/DDBJ databases">
        <authorList>
            <person name="Sun Q."/>
            <person name="Ohkuma M."/>
        </authorList>
    </citation>
    <scope>NUCLEOTIDE SEQUENCE</scope>
    <source>
        <strain evidence="3">JCM 3091</strain>
    </source>
</reference>
<dbReference type="PROSITE" id="PS51257">
    <property type="entry name" value="PROKAR_LIPOPROTEIN"/>
    <property type="match status" value="1"/>
</dbReference>
<feature type="chain" id="PRO_5039366506" evidence="1">
    <location>
        <begin position="33"/>
        <end position="393"/>
    </location>
</feature>
<dbReference type="InterPro" id="IPR050789">
    <property type="entry name" value="Diverse_Enzym_Activities"/>
</dbReference>
<accession>A0A8J3FHC9</accession>
<sequence length="393" mass="41827">MSLPSRRGRPGRAGRPSAALLCVGLLAATATACDAVSLRSPHSAALDCAAVGERQGRSFYDRGRPLEDPREDSADWAAAAPGDVGLDAGGVEAAGDWLAEQRGLRSMVLVRHGKLAYERYFRDGAREQSNNVHSASKSILQAVTGIAVAQGKIKSLDAPLSAYLPQYAPAGSAAGAITVGQLLSMSSGLRWREDETEEQIEAADDWVGAILALPRTADAGFTYSTGNTHVLSAVLAAATGMSTCAYADQVLFTPLGIAPERWIQDPQGVYAGGYNMYLTARELARFGQLYLADGVWGGNQVVPKDTVAQSRTVTATRVRQPGFQYASGWWATEVAGHPVQLAWGFGGQYVAVVRDLDLVVTTTQNTQGDGDRAENRELDIRQFLADFVVPAVR</sequence>
<proteinExistence type="predicted"/>
<dbReference type="InterPro" id="IPR012338">
    <property type="entry name" value="Beta-lactam/transpept-like"/>
</dbReference>
<name>A0A8J3FHC9_9ACTN</name>
<dbReference type="Gene3D" id="3.40.710.10">
    <property type="entry name" value="DD-peptidase/beta-lactamase superfamily"/>
    <property type="match status" value="1"/>
</dbReference>
<dbReference type="InterPro" id="IPR001466">
    <property type="entry name" value="Beta-lactam-related"/>
</dbReference>
<dbReference type="RefSeq" id="WP_189113741.1">
    <property type="nucleotide sequence ID" value="NZ_BMQC01000005.1"/>
</dbReference>
<organism evidence="3 4">
    <name type="scientific">Pilimelia terevasa</name>
    <dbReference type="NCBI Taxonomy" id="53372"/>
    <lineage>
        <taxon>Bacteria</taxon>
        <taxon>Bacillati</taxon>
        <taxon>Actinomycetota</taxon>
        <taxon>Actinomycetes</taxon>
        <taxon>Micromonosporales</taxon>
        <taxon>Micromonosporaceae</taxon>
        <taxon>Pilimelia</taxon>
    </lineage>
</organism>
<evidence type="ECO:0000313" key="4">
    <source>
        <dbReference type="Proteomes" id="UP000662200"/>
    </source>
</evidence>
<dbReference type="GO" id="GO:0016787">
    <property type="term" value="F:hydrolase activity"/>
    <property type="evidence" value="ECO:0007669"/>
    <property type="project" value="UniProtKB-KW"/>
</dbReference>
<keyword evidence="4" id="KW-1185">Reference proteome</keyword>
<comment type="caution">
    <text evidence="3">The sequence shown here is derived from an EMBL/GenBank/DDBJ whole genome shotgun (WGS) entry which is preliminary data.</text>
</comment>
<dbReference type="PANTHER" id="PTHR43283">
    <property type="entry name" value="BETA-LACTAMASE-RELATED"/>
    <property type="match status" value="1"/>
</dbReference>
<protein>
    <submittedName>
        <fullName evidence="3">Serine hydrolase</fullName>
    </submittedName>
</protein>